<evidence type="ECO:0000313" key="2">
    <source>
        <dbReference type="EMBL" id="GBO20032.1"/>
    </source>
</evidence>
<dbReference type="GO" id="GO:0005737">
    <property type="term" value="C:cytoplasm"/>
    <property type="evidence" value="ECO:0007669"/>
    <property type="project" value="TreeGrafter"/>
</dbReference>
<keyword evidence="3" id="KW-1185">Reference proteome</keyword>
<dbReference type="PANTHER" id="PTHR23324">
    <property type="entry name" value="SEC14 RELATED PROTEIN"/>
    <property type="match status" value="1"/>
</dbReference>
<organism evidence="2 3">
    <name type="scientific">Araneus ventricosus</name>
    <name type="common">Orbweaver spider</name>
    <name type="synonym">Epeira ventricosa</name>
    <dbReference type="NCBI Taxonomy" id="182803"/>
    <lineage>
        <taxon>Eukaryota</taxon>
        <taxon>Metazoa</taxon>
        <taxon>Ecdysozoa</taxon>
        <taxon>Arthropoda</taxon>
        <taxon>Chelicerata</taxon>
        <taxon>Arachnida</taxon>
        <taxon>Araneae</taxon>
        <taxon>Araneomorphae</taxon>
        <taxon>Entelegynae</taxon>
        <taxon>Araneoidea</taxon>
        <taxon>Araneidae</taxon>
        <taxon>Araneus</taxon>
    </lineage>
</organism>
<feature type="non-terminal residue" evidence="2">
    <location>
        <position position="1"/>
    </location>
</feature>
<dbReference type="SUPFAM" id="SSF101576">
    <property type="entry name" value="Supernatant protein factor (SPF), C-terminal domain"/>
    <property type="match status" value="1"/>
</dbReference>
<sequence>GWKEELLEIIDGDGLPAYLGGTRTDPDGNPLCETFIFRGRPIPKSYYMNKKNKKLSLSSDAETLTVKPFSKEEICFEVKEENSYFELEFQTKNRDIDFSLYFKEGASEDSEPVAIIPKQRIEASDEPEKGRFKCEKAGIYTIVFDNSHSWFYSKEVYYRAEIKGPRNDEIYRLT</sequence>
<accession>A0A4Y2V687</accession>
<dbReference type="AlphaFoldDB" id="A0A4Y2V687"/>
<dbReference type="InterPro" id="IPR051064">
    <property type="entry name" value="SEC14/CRAL-TRIO_domain"/>
</dbReference>
<dbReference type="InterPro" id="IPR036865">
    <property type="entry name" value="CRAL-TRIO_dom_sf"/>
</dbReference>
<dbReference type="InterPro" id="IPR009038">
    <property type="entry name" value="GOLD_dom"/>
</dbReference>
<proteinExistence type="predicted"/>
<dbReference type="Proteomes" id="UP000499080">
    <property type="component" value="Unassembled WGS sequence"/>
</dbReference>
<name>A0A4Y2V687_ARAVE</name>
<dbReference type="EMBL" id="BGPR01043435">
    <property type="protein sequence ID" value="GBO20032.1"/>
    <property type="molecule type" value="Genomic_DNA"/>
</dbReference>
<dbReference type="Gene3D" id="3.40.525.10">
    <property type="entry name" value="CRAL-TRIO lipid binding domain"/>
    <property type="match status" value="1"/>
</dbReference>
<evidence type="ECO:0000313" key="3">
    <source>
        <dbReference type="Proteomes" id="UP000499080"/>
    </source>
</evidence>
<dbReference type="Gene3D" id="2.60.120.680">
    <property type="entry name" value="GOLD domain"/>
    <property type="match status" value="1"/>
</dbReference>
<evidence type="ECO:0000259" key="1">
    <source>
        <dbReference type="PROSITE" id="PS50866"/>
    </source>
</evidence>
<protein>
    <submittedName>
        <fullName evidence="2">SEC14-like protein 4</fullName>
    </submittedName>
</protein>
<dbReference type="PANTHER" id="PTHR23324:SF83">
    <property type="entry name" value="SEC14-LIKE PROTEIN 2"/>
    <property type="match status" value="1"/>
</dbReference>
<dbReference type="Pfam" id="PF25883">
    <property type="entry name" value="F28H7_8_C"/>
    <property type="match status" value="1"/>
</dbReference>
<dbReference type="OrthoDB" id="6434247at2759"/>
<dbReference type="PROSITE" id="PS50866">
    <property type="entry name" value="GOLD"/>
    <property type="match status" value="1"/>
</dbReference>
<reference evidence="2 3" key="1">
    <citation type="journal article" date="2019" name="Sci. Rep.">
        <title>Orb-weaving spider Araneus ventricosus genome elucidates the spidroin gene catalogue.</title>
        <authorList>
            <person name="Kono N."/>
            <person name="Nakamura H."/>
            <person name="Ohtoshi R."/>
            <person name="Moran D.A.P."/>
            <person name="Shinohara A."/>
            <person name="Yoshida Y."/>
            <person name="Fujiwara M."/>
            <person name="Mori M."/>
            <person name="Tomita M."/>
            <person name="Arakawa K."/>
        </authorList>
    </citation>
    <scope>NUCLEOTIDE SEQUENCE [LARGE SCALE GENOMIC DNA]</scope>
</reference>
<dbReference type="SUPFAM" id="SSF52087">
    <property type="entry name" value="CRAL/TRIO domain"/>
    <property type="match status" value="1"/>
</dbReference>
<dbReference type="InterPro" id="IPR058960">
    <property type="entry name" value="Ctg-1-like_C"/>
</dbReference>
<feature type="domain" description="GOLD" evidence="1">
    <location>
        <begin position="54"/>
        <end position="162"/>
    </location>
</feature>
<comment type="caution">
    <text evidence="2">The sequence shown here is derived from an EMBL/GenBank/DDBJ whole genome shotgun (WGS) entry which is preliminary data.</text>
</comment>
<gene>
    <name evidence="2" type="primary">Sec14l4_5</name>
    <name evidence="2" type="ORF">AVEN_97335_1</name>
</gene>
<dbReference type="InterPro" id="IPR036598">
    <property type="entry name" value="GOLD_dom_sf"/>
</dbReference>